<comment type="similarity">
    <text evidence="1 11">Belongs to the helicase family. UvrD subfamily.</text>
</comment>
<dbReference type="Proteomes" id="UP000461768">
    <property type="component" value="Unassembled WGS sequence"/>
</dbReference>
<comment type="catalytic activity">
    <reaction evidence="9 11">
        <text>ATP + H2O = ADP + phosphate + H(+)</text>
        <dbReference type="Rhea" id="RHEA:13065"/>
        <dbReference type="ChEBI" id="CHEBI:15377"/>
        <dbReference type="ChEBI" id="CHEBI:15378"/>
        <dbReference type="ChEBI" id="CHEBI:30616"/>
        <dbReference type="ChEBI" id="CHEBI:43474"/>
        <dbReference type="ChEBI" id="CHEBI:456216"/>
        <dbReference type="EC" id="5.6.2.4"/>
    </reaction>
</comment>
<comment type="caution">
    <text evidence="14">The sequence shown here is derived from an EMBL/GenBank/DDBJ whole genome shotgun (WGS) entry which is preliminary data.</text>
</comment>
<feature type="domain" description="UvrD-like helicase ATP-binding" evidence="12">
    <location>
        <begin position="5"/>
        <end position="285"/>
    </location>
</feature>
<dbReference type="PROSITE" id="PS51217">
    <property type="entry name" value="UVRD_HELICASE_CTER"/>
    <property type="match status" value="1"/>
</dbReference>
<dbReference type="CDD" id="cd17932">
    <property type="entry name" value="DEXQc_UvrD"/>
    <property type="match status" value="1"/>
</dbReference>
<dbReference type="OrthoDB" id="9810135at2"/>
<dbReference type="Gene3D" id="1.10.10.160">
    <property type="match status" value="1"/>
</dbReference>
<evidence type="ECO:0000256" key="6">
    <source>
        <dbReference type="ARBA" id="ARBA00023125"/>
    </source>
</evidence>
<dbReference type="InterPro" id="IPR014016">
    <property type="entry name" value="UvrD-like_ATP-bd"/>
</dbReference>
<dbReference type="AlphaFoldDB" id="A0A7V7QJY6"/>
<accession>A0A7V7QJY6</accession>
<dbReference type="PROSITE" id="PS51198">
    <property type="entry name" value="UVRD_HELICASE_ATP_BIND"/>
    <property type="match status" value="1"/>
</dbReference>
<keyword evidence="5 10" id="KW-0067">ATP-binding</keyword>
<dbReference type="GO" id="GO:0000725">
    <property type="term" value="P:recombinational repair"/>
    <property type="evidence" value="ECO:0007669"/>
    <property type="project" value="TreeGrafter"/>
</dbReference>
<dbReference type="EC" id="5.6.2.4" evidence="11"/>
<name>A0A7V7QJY6_9FIRM</name>
<keyword evidence="3 10" id="KW-0378">Hydrolase</keyword>
<evidence type="ECO:0000259" key="13">
    <source>
        <dbReference type="PROSITE" id="PS51217"/>
    </source>
</evidence>
<dbReference type="InterPro" id="IPR000212">
    <property type="entry name" value="DNA_helicase_UvrD/REP"/>
</dbReference>
<dbReference type="GO" id="GO:0043138">
    <property type="term" value="F:3'-5' DNA helicase activity"/>
    <property type="evidence" value="ECO:0007669"/>
    <property type="project" value="UniProtKB-EC"/>
</dbReference>
<evidence type="ECO:0000256" key="5">
    <source>
        <dbReference type="ARBA" id="ARBA00022840"/>
    </source>
</evidence>
<keyword evidence="4 10" id="KW-0347">Helicase</keyword>
<dbReference type="Pfam" id="PF00580">
    <property type="entry name" value="UvrD-helicase"/>
    <property type="match status" value="1"/>
</dbReference>
<dbReference type="InterPro" id="IPR014017">
    <property type="entry name" value="DNA_helicase_UvrD-like_C"/>
</dbReference>
<keyword evidence="15" id="KW-1185">Reference proteome</keyword>
<dbReference type="CDD" id="cd18807">
    <property type="entry name" value="SF1_C_UvrD"/>
    <property type="match status" value="1"/>
</dbReference>
<dbReference type="RefSeq" id="WP_151144812.1">
    <property type="nucleotide sequence ID" value="NZ_WAGX01000005.1"/>
</dbReference>
<dbReference type="InterPro" id="IPR005751">
    <property type="entry name" value="ATP-dep_DNA_helicase_PcrA"/>
</dbReference>
<dbReference type="GO" id="GO:0009314">
    <property type="term" value="P:response to radiation"/>
    <property type="evidence" value="ECO:0007669"/>
    <property type="project" value="UniProtKB-ARBA"/>
</dbReference>
<dbReference type="Pfam" id="PF21196">
    <property type="entry name" value="PcrA_UvrD_tudor"/>
    <property type="match status" value="1"/>
</dbReference>
<dbReference type="NCBIfam" id="TIGR01073">
    <property type="entry name" value="pcrA"/>
    <property type="match status" value="1"/>
</dbReference>
<sequence>MSIYDTLNTKQKEAVFQTDGPVLILAGAGSGKTRVLTHRVAYLIEEKGINPWNIMAITFTNKAAGEMRERVDGLVGFGAESIWVSTFHSTCVRILRRYIDRLGYDHNFTIYDTDDQKTIMKEVCKYLDIDTKVYKEKMLLSAISKAKDELIGPIQYRLNVQGDYSKEKIAKVYEEYQKRLKSNNALDFDDLIVKTVELFRDNEDVLDYYQERFKYIMVDEYQDTNTAQFQLISILASKYRNLCVVGDDDQSIYKFRGANISNILDFEKVYNEATVIKLEQNYRSTQTILDAANHVIQNNFGRKDKRLWTENEEGEKIAYRQFQNAYEEAEYITEDIAQKVRSGAYEYNDCAILYRTNAQSRTFEEKFILANIPYKIVGGINFYARKEIKDLLAYLKTIDNAKDDLSVKRIINVPKRGIGAATIAKVQDFAIAHEMSFYDACRVVEDIPSIGKSGAKIKLFVNFIQVLRSKLEFLSVTEIMNEIIEETGYVRDLEAENDEEAIARIQNIDELISKIVTYEESTDEPSLSGFLEEVALVADIDSLAEDSNHVVLMTLHSAKGLEFPNVYLAGMEDGIFPSYMTITSDDPTEIEEERRLCYVGITRARQHLTLTCAKQRMIRGETQYNKVSRFIKEIPSSFVDLEVTEDKIQEMPKSMLYQQARNTFQSKVFEPKMFQVKKAESLTYGIGDTVKHIKFGTGVVTAIVEGGKDYEVTVAFNTAGVKKMFASFAKLKKVEQ</sequence>
<dbReference type="GO" id="GO:0016787">
    <property type="term" value="F:hydrolase activity"/>
    <property type="evidence" value="ECO:0007669"/>
    <property type="project" value="UniProtKB-UniRule"/>
</dbReference>
<feature type="binding site" evidence="10">
    <location>
        <begin position="26"/>
        <end position="33"/>
    </location>
    <ligand>
        <name>ATP</name>
        <dbReference type="ChEBI" id="CHEBI:30616"/>
    </ligand>
</feature>
<dbReference type="GO" id="GO:0003677">
    <property type="term" value="F:DNA binding"/>
    <property type="evidence" value="ECO:0007669"/>
    <property type="project" value="UniProtKB-KW"/>
</dbReference>
<evidence type="ECO:0000256" key="4">
    <source>
        <dbReference type="ARBA" id="ARBA00022806"/>
    </source>
</evidence>
<dbReference type="GO" id="GO:0006260">
    <property type="term" value="P:DNA replication"/>
    <property type="evidence" value="ECO:0007669"/>
    <property type="project" value="InterPro"/>
</dbReference>
<dbReference type="SUPFAM" id="SSF52540">
    <property type="entry name" value="P-loop containing nucleoside triphosphate hydrolases"/>
    <property type="match status" value="1"/>
</dbReference>
<dbReference type="Gene3D" id="1.10.486.10">
    <property type="entry name" value="PCRA, domain 4"/>
    <property type="match status" value="1"/>
</dbReference>
<protein>
    <recommendedName>
        <fullName evidence="11">ATP-dependent DNA helicase</fullName>
        <ecNumber evidence="11">5.6.2.4</ecNumber>
    </recommendedName>
</protein>
<dbReference type="EMBL" id="WAGX01000005">
    <property type="protein sequence ID" value="KAB1438042.1"/>
    <property type="molecule type" value="Genomic_DNA"/>
</dbReference>
<dbReference type="Gene3D" id="3.40.50.300">
    <property type="entry name" value="P-loop containing nucleotide triphosphate hydrolases"/>
    <property type="match status" value="2"/>
</dbReference>
<dbReference type="InterPro" id="IPR013986">
    <property type="entry name" value="DExx_box_DNA_helicase_dom_sf"/>
</dbReference>
<keyword evidence="7" id="KW-0413">Isomerase</keyword>
<reference evidence="14 15" key="2">
    <citation type="submission" date="2020-02" db="EMBL/GenBank/DDBJ databases">
        <title>Candidatus Galacturonibacter soehngenii shows hetero-acetogenic catabolism of galacturonic acid but lacks a canonical carbon monoxide dehydrogenase/acetyl-CoA synthase complex.</title>
        <authorList>
            <person name="Diender M."/>
            <person name="Stouten G.R."/>
            <person name="Petersen J.F."/>
            <person name="Nielsen P.H."/>
            <person name="Dueholm M.S."/>
            <person name="Pronk J.T."/>
            <person name="Van Loosdrecht M.C.M."/>
        </authorList>
    </citation>
    <scope>NUCLEOTIDE SEQUENCE [LARGE SCALE GENOMIC DNA]</scope>
    <source>
        <strain evidence="14">GalUA</strain>
    </source>
</reference>
<keyword evidence="6 11" id="KW-0238">DNA-binding</keyword>
<evidence type="ECO:0000256" key="1">
    <source>
        <dbReference type="ARBA" id="ARBA00009922"/>
    </source>
</evidence>
<organism evidence="14 15">
    <name type="scientific">Candidatus Galacturonatibacter soehngenii</name>
    <dbReference type="NCBI Taxonomy" id="2307010"/>
    <lineage>
        <taxon>Bacteria</taxon>
        <taxon>Bacillati</taxon>
        <taxon>Bacillota</taxon>
        <taxon>Clostridia</taxon>
        <taxon>Lachnospirales</taxon>
        <taxon>Lachnospiraceae</taxon>
        <taxon>Candidatus Galacturonatibacter</taxon>
    </lineage>
</organism>
<evidence type="ECO:0000256" key="3">
    <source>
        <dbReference type="ARBA" id="ARBA00022801"/>
    </source>
</evidence>
<dbReference type="PANTHER" id="PTHR11070">
    <property type="entry name" value="UVRD / RECB / PCRA DNA HELICASE FAMILY MEMBER"/>
    <property type="match status" value="1"/>
</dbReference>
<dbReference type="InterPro" id="IPR027417">
    <property type="entry name" value="P-loop_NTPase"/>
</dbReference>
<comment type="catalytic activity">
    <reaction evidence="8">
        <text>Couples ATP hydrolysis with the unwinding of duplex DNA by translocating in the 3'-5' direction.</text>
        <dbReference type="EC" id="5.6.2.4"/>
    </reaction>
</comment>
<dbReference type="Pfam" id="PF13361">
    <property type="entry name" value="UvrD_C"/>
    <property type="match status" value="1"/>
</dbReference>
<keyword evidence="2 10" id="KW-0547">Nucleotide-binding</keyword>
<dbReference type="PANTHER" id="PTHR11070:SF2">
    <property type="entry name" value="ATP-DEPENDENT DNA HELICASE SRS2"/>
    <property type="match status" value="1"/>
</dbReference>
<dbReference type="FunFam" id="1.10.10.160:FF:000001">
    <property type="entry name" value="ATP-dependent DNA helicase"/>
    <property type="match status" value="1"/>
</dbReference>
<dbReference type="GO" id="GO:0005829">
    <property type="term" value="C:cytosol"/>
    <property type="evidence" value="ECO:0007669"/>
    <property type="project" value="TreeGrafter"/>
</dbReference>
<dbReference type="GO" id="GO:0005524">
    <property type="term" value="F:ATP binding"/>
    <property type="evidence" value="ECO:0007669"/>
    <property type="project" value="UniProtKB-UniRule"/>
</dbReference>
<evidence type="ECO:0000256" key="7">
    <source>
        <dbReference type="ARBA" id="ARBA00023235"/>
    </source>
</evidence>
<feature type="domain" description="UvrD-like helicase C-terminal" evidence="13">
    <location>
        <begin position="286"/>
        <end position="560"/>
    </location>
</feature>
<dbReference type="FunFam" id="1.10.486.10:FF:000003">
    <property type="entry name" value="ATP-dependent DNA helicase"/>
    <property type="match status" value="1"/>
</dbReference>
<evidence type="ECO:0000259" key="12">
    <source>
        <dbReference type="PROSITE" id="PS51198"/>
    </source>
</evidence>
<dbReference type="GO" id="GO:0033202">
    <property type="term" value="C:DNA helicase complex"/>
    <property type="evidence" value="ECO:0007669"/>
    <property type="project" value="TreeGrafter"/>
</dbReference>
<proteinExistence type="inferred from homology"/>
<evidence type="ECO:0000256" key="10">
    <source>
        <dbReference type="PROSITE-ProRule" id="PRU00560"/>
    </source>
</evidence>
<evidence type="ECO:0000313" key="14">
    <source>
        <dbReference type="EMBL" id="KAB1438042.1"/>
    </source>
</evidence>
<evidence type="ECO:0000256" key="8">
    <source>
        <dbReference type="ARBA" id="ARBA00034617"/>
    </source>
</evidence>
<reference evidence="14 15" key="1">
    <citation type="submission" date="2019-09" db="EMBL/GenBank/DDBJ databases">
        <authorList>
            <person name="Valk L.C."/>
        </authorList>
    </citation>
    <scope>NUCLEOTIDE SEQUENCE [LARGE SCALE GENOMIC DNA]</scope>
    <source>
        <strain evidence="14">GalUA</strain>
    </source>
</reference>
<evidence type="ECO:0000256" key="2">
    <source>
        <dbReference type="ARBA" id="ARBA00022741"/>
    </source>
</evidence>
<evidence type="ECO:0000256" key="9">
    <source>
        <dbReference type="ARBA" id="ARBA00048988"/>
    </source>
</evidence>
<evidence type="ECO:0000256" key="11">
    <source>
        <dbReference type="RuleBase" id="RU364053"/>
    </source>
</evidence>
<gene>
    <name evidence="14" type="primary">pcrA</name>
    <name evidence="14" type="ORF">F7O84_10755</name>
</gene>
<evidence type="ECO:0000313" key="15">
    <source>
        <dbReference type="Proteomes" id="UP000461768"/>
    </source>
</evidence>